<protein>
    <recommendedName>
        <fullName evidence="3">DUF4844 domain-containing protein</fullName>
    </recommendedName>
</protein>
<dbReference type="Gene3D" id="1.20.1480.40">
    <property type="entry name" value="Uncharacterised protein PF16133, DUF4844"/>
    <property type="match status" value="1"/>
</dbReference>
<proteinExistence type="predicted"/>
<keyword evidence="2" id="KW-1185">Reference proteome</keyword>
<comment type="caution">
    <text evidence="1">The sequence shown here is derived from an EMBL/GenBank/DDBJ whole genome shotgun (WGS) entry which is preliminary data.</text>
</comment>
<name>A0ABQ0A3H0_9GAMM</name>
<gene>
    <name evidence="1" type="ORF">NBRC116585_30560</name>
</gene>
<evidence type="ECO:0000313" key="1">
    <source>
        <dbReference type="EMBL" id="GAA6146936.1"/>
    </source>
</evidence>
<dbReference type="InterPro" id="IPR038360">
    <property type="entry name" value="DUF4844_sf"/>
</dbReference>
<dbReference type="InterPro" id="IPR032301">
    <property type="entry name" value="DUF4844"/>
</dbReference>
<evidence type="ECO:0000313" key="2">
    <source>
        <dbReference type="Proteomes" id="UP001481413"/>
    </source>
</evidence>
<dbReference type="EMBL" id="BAABWH010000025">
    <property type="protein sequence ID" value="GAA6146936.1"/>
    <property type="molecule type" value="Genomic_DNA"/>
</dbReference>
<dbReference type="Pfam" id="PF16133">
    <property type="entry name" value="DUF4844"/>
    <property type="match status" value="1"/>
</dbReference>
<evidence type="ECO:0008006" key="3">
    <source>
        <dbReference type="Google" id="ProtNLM"/>
    </source>
</evidence>
<sequence length="120" mass="13586">MISVNPDRVSQLEALLEEKKFVESSVYFYPGAPDEVSRLQAELVINTAIVSILKVSESEISEGEFWGIIEVAARALSVMDSEEMDRGFTYFEQIMDVFEIASSGGRLNQWRYGFDPTIQH</sequence>
<accession>A0ABQ0A3H0</accession>
<reference evidence="1 2" key="1">
    <citation type="submission" date="2024-04" db="EMBL/GenBank/DDBJ databases">
        <title>Draft genome sequence of Thalassolituus maritimus NBRC 116585.</title>
        <authorList>
            <person name="Miyakawa T."/>
            <person name="Kusuya Y."/>
            <person name="Miura T."/>
        </authorList>
    </citation>
    <scope>NUCLEOTIDE SEQUENCE [LARGE SCALE GENOMIC DNA]</scope>
    <source>
        <strain evidence="1 2">5NW40-0001</strain>
    </source>
</reference>
<organism evidence="1 2">
    <name type="scientific">Thalassolituus maritimus</name>
    <dbReference type="NCBI Taxonomy" id="484498"/>
    <lineage>
        <taxon>Bacteria</taxon>
        <taxon>Pseudomonadati</taxon>
        <taxon>Pseudomonadota</taxon>
        <taxon>Gammaproteobacteria</taxon>
        <taxon>Oceanospirillales</taxon>
        <taxon>Oceanospirillaceae</taxon>
        <taxon>Thalassolituus</taxon>
    </lineage>
</organism>
<dbReference type="Proteomes" id="UP001481413">
    <property type="component" value="Unassembled WGS sequence"/>
</dbReference>